<evidence type="ECO:0000256" key="1">
    <source>
        <dbReference type="SAM" id="MobiDB-lite"/>
    </source>
</evidence>
<gene>
    <name evidence="2" type="ORF">E2C01_016422</name>
</gene>
<evidence type="ECO:0000313" key="2">
    <source>
        <dbReference type="EMBL" id="MPC23378.1"/>
    </source>
</evidence>
<sequence length="96" mass="10352">MLAHTPWRRAGSAHPYSDQAKEKLNSLVRLRPDPSKLTEPGSQHAKGLSNKDGRKAGRRALLATLPLAVTAGWAACGSGNVNHGWSLQFISNFAHI</sequence>
<feature type="region of interest" description="Disordered" evidence="1">
    <location>
        <begin position="1"/>
        <end position="54"/>
    </location>
</feature>
<organism evidence="2 3">
    <name type="scientific">Portunus trituberculatus</name>
    <name type="common">Swimming crab</name>
    <name type="synonym">Neptunus trituberculatus</name>
    <dbReference type="NCBI Taxonomy" id="210409"/>
    <lineage>
        <taxon>Eukaryota</taxon>
        <taxon>Metazoa</taxon>
        <taxon>Ecdysozoa</taxon>
        <taxon>Arthropoda</taxon>
        <taxon>Crustacea</taxon>
        <taxon>Multicrustacea</taxon>
        <taxon>Malacostraca</taxon>
        <taxon>Eumalacostraca</taxon>
        <taxon>Eucarida</taxon>
        <taxon>Decapoda</taxon>
        <taxon>Pleocyemata</taxon>
        <taxon>Brachyura</taxon>
        <taxon>Eubrachyura</taxon>
        <taxon>Portunoidea</taxon>
        <taxon>Portunidae</taxon>
        <taxon>Portuninae</taxon>
        <taxon>Portunus</taxon>
    </lineage>
</organism>
<feature type="compositionally biased region" description="Basic and acidic residues" evidence="1">
    <location>
        <begin position="19"/>
        <end position="36"/>
    </location>
</feature>
<protein>
    <submittedName>
        <fullName evidence="2">Uncharacterized protein</fullName>
    </submittedName>
</protein>
<dbReference type="Proteomes" id="UP000324222">
    <property type="component" value="Unassembled WGS sequence"/>
</dbReference>
<dbReference type="EMBL" id="VSRR010001199">
    <property type="protein sequence ID" value="MPC23378.1"/>
    <property type="molecule type" value="Genomic_DNA"/>
</dbReference>
<comment type="caution">
    <text evidence="2">The sequence shown here is derived from an EMBL/GenBank/DDBJ whole genome shotgun (WGS) entry which is preliminary data.</text>
</comment>
<proteinExistence type="predicted"/>
<dbReference type="AlphaFoldDB" id="A0A5B7DPJ5"/>
<accession>A0A5B7DPJ5</accession>
<reference evidence="2 3" key="1">
    <citation type="submission" date="2019-05" db="EMBL/GenBank/DDBJ databases">
        <title>Another draft genome of Portunus trituberculatus and its Hox gene families provides insights of decapod evolution.</title>
        <authorList>
            <person name="Jeong J.-H."/>
            <person name="Song I."/>
            <person name="Kim S."/>
            <person name="Choi T."/>
            <person name="Kim D."/>
            <person name="Ryu S."/>
            <person name="Kim W."/>
        </authorList>
    </citation>
    <scope>NUCLEOTIDE SEQUENCE [LARGE SCALE GENOMIC DNA]</scope>
    <source>
        <tissue evidence="2">Muscle</tissue>
    </source>
</reference>
<name>A0A5B7DPJ5_PORTR</name>
<keyword evidence="3" id="KW-1185">Reference proteome</keyword>
<evidence type="ECO:0000313" key="3">
    <source>
        <dbReference type="Proteomes" id="UP000324222"/>
    </source>
</evidence>